<dbReference type="AlphaFoldDB" id="A0A1I5KWJ7"/>
<dbReference type="SUPFAM" id="SSF52540">
    <property type="entry name" value="P-loop containing nucleoside triphosphate hydrolases"/>
    <property type="match status" value="1"/>
</dbReference>
<dbReference type="PANTHER" id="PTHR42990:SF1">
    <property type="entry name" value="AAA+ ATPASE DOMAIN-CONTAINING PROTEIN"/>
    <property type="match status" value="1"/>
</dbReference>
<dbReference type="EMBL" id="FOXB01000001">
    <property type="protein sequence ID" value="SFO88996.1"/>
    <property type="molecule type" value="Genomic_DNA"/>
</dbReference>
<dbReference type="RefSeq" id="WP_092909885.1">
    <property type="nucleotide sequence ID" value="NZ_CP136592.1"/>
</dbReference>
<dbReference type="PANTHER" id="PTHR42990">
    <property type="entry name" value="ATPASE"/>
    <property type="match status" value="1"/>
</dbReference>
<dbReference type="OrthoDB" id="9768467at2"/>
<dbReference type="Proteomes" id="UP000199227">
    <property type="component" value="Unassembled WGS sequence"/>
</dbReference>
<dbReference type="InterPro" id="IPR003593">
    <property type="entry name" value="AAA+_ATPase"/>
</dbReference>
<dbReference type="InterPro" id="IPR025420">
    <property type="entry name" value="DUF4143"/>
</dbReference>
<evidence type="ECO:0000313" key="3">
    <source>
        <dbReference type="Proteomes" id="UP000199227"/>
    </source>
</evidence>
<evidence type="ECO:0000259" key="1">
    <source>
        <dbReference type="SMART" id="SM00382"/>
    </source>
</evidence>
<sequence>MIKYILKKQVRIINSISLNFIREIYMQKLISTNRLVGLVGQRGVGKTTLLLQYLKTNYKPTEYLYFSADDVYIIDSSIYDIADEFVKLGGKVIVIDEIHKYNNWAIELKSIYDSFPDLIIRFSGSSMLNILDQKYDLSRRAVISYVKPLSFREFLKLSQNINLPQFKLDEILEKYNDISSSLALEHPTLYKNFLKYLQIGYYPFFMEDEIEYKNKLFNACDKIINEDIPSLKKIDFTHLSLFKKFIAKLIYSKVPYKVNVSALSKEFGISHPTLLTYLDILDKTKIIRAIKKYSKKVSQKPDKLLFSNTNLLYSYADEFGVEVDIGTVRETFFASCFENIYYSDIGDFRVDDYIFEIGGKNKSFKQINGIEKSFLVIDTDYSMERGKIPLWLFGLIS</sequence>
<keyword evidence="3" id="KW-1185">Reference proteome</keyword>
<dbReference type="Pfam" id="PF13173">
    <property type="entry name" value="AAA_14"/>
    <property type="match status" value="1"/>
</dbReference>
<name>A0A1I5KWJ7_9BACT</name>
<accession>A0A1I5KWJ7</accession>
<dbReference type="SMART" id="SM00382">
    <property type="entry name" value="AAA"/>
    <property type="match status" value="1"/>
</dbReference>
<evidence type="ECO:0000313" key="2">
    <source>
        <dbReference type="EMBL" id="SFO88996.1"/>
    </source>
</evidence>
<proteinExistence type="predicted"/>
<reference evidence="2 3" key="1">
    <citation type="submission" date="2016-10" db="EMBL/GenBank/DDBJ databases">
        <authorList>
            <person name="de Groot N.N."/>
        </authorList>
    </citation>
    <scope>NUCLEOTIDE SEQUENCE [LARGE SCALE GENOMIC DNA]</scope>
    <source>
        <strain evidence="2 3">EP1-55-1</strain>
    </source>
</reference>
<feature type="domain" description="AAA+ ATPase" evidence="1">
    <location>
        <begin position="32"/>
        <end position="150"/>
    </location>
</feature>
<dbReference type="InterPro" id="IPR027417">
    <property type="entry name" value="P-loop_NTPase"/>
</dbReference>
<protein>
    <recommendedName>
        <fullName evidence="1">AAA+ ATPase domain-containing protein</fullName>
    </recommendedName>
</protein>
<dbReference type="STRING" id="223786.SAMN05216234_101109"/>
<dbReference type="Gene3D" id="3.40.50.300">
    <property type="entry name" value="P-loop containing nucleotide triphosphate hydrolases"/>
    <property type="match status" value="1"/>
</dbReference>
<gene>
    <name evidence="2" type="ORF">SAMN05216234_101109</name>
</gene>
<dbReference type="Pfam" id="PF13635">
    <property type="entry name" value="DUF4143"/>
    <property type="match status" value="1"/>
</dbReference>
<dbReference type="InterPro" id="IPR041682">
    <property type="entry name" value="AAA_14"/>
</dbReference>
<organism evidence="2 3">
    <name type="scientific">Hydrogenimonas thermophila</name>
    <dbReference type="NCBI Taxonomy" id="223786"/>
    <lineage>
        <taxon>Bacteria</taxon>
        <taxon>Pseudomonadati</taxon>
        <taxon>Campylobacterota</taxon>
        <taxon>Epsilonproteobacteria</taxon>
        <taxon>Campylobacterales</taxon>
        <taxon>Hydrogenimonadaceae</taxon>
        <taxon>Hydrogenimonas</taxon>
    </lineage>
</organism>